<keyword evidence="2" id="KW-1185">Reference proteome</keyword>
<dbReference type="AlphaFoldDB" id="A0A0F3GHR1"/>
<evidence type="ECO:0000313" key="2">
    <source>
        <dbReference type="Proteomes" id="UP000033423"/>
    </source>
</evidence>
<reference evidence="1 2" key="1">
    <citation type="submission" date="2015-02" db="EMBL/GenBank/DDBJ databases">
        <title>Single-cell genomics of uncultivated deep-branching MTB reveals a conserved set of magnetosome genes.</title>
        <authorList>
            <person name="Kolinko S."/>
            <person name="Richter M."/>
            <person name="Glockner F.O."/>
            <person name="Brachmann A."/>
            <person name="Schuler D."/>
        </authorList>
    </citation>
    <scope>NUCLEOTIDE SEQUENCE [LARGE SCALE GENOMIC DNA]</scope>
    <source>
        <strain evidence="1">TM-1</strain>
    </source>
</reference>
<comment type="caution">
    <text evidence="1">The sequence shown here is derived from an EMBL/GenBank/DDBJ whole genome shotgun (WGS) entry which is preliminary data.</text>
</comment>
<sequence length="56" mass="6313">RKGLLEGIEGMLEIKYGPAGLEIMPSVKKLRAIEEMEGFKDLIKTSKTVDELRGFF</sequence>
<dbReference type="EMBL" id="LACI01002704">
    <property type="protein sequence ID" value="KJU81421.1"/>
    <property type="molecule type" value="Genomic_DNA"/>
</dbReference>
<accession>A0A0F3GHR1</accession>
<name>A0A0F3GHR1_9BACT</name>
<proteinExistence type="predicted"/>
<evidence type="ECO:0000313" key="1">
    <source>
        <dbReference type="EMBL" id="KJU81421.1"/>
    </source>
</evidence>
<dbReference type="Proteomes" id="UP000033423">
    <property type="component" value="Unassembled WGS sequence"/>
</dbReference>
<feature type="non-terminal residue" evidence="1">
    <location>
        <position position="1"/>
    </location>
</feature>
<gene>
    <name evidence="1" type="ORF">MBAV_006386</name>
</gene>
<organism evidence="1 2">
    <name type="scientific">Candidatus Magnetobacterium bavaricum</name>
    <dbReference type="NCBI Taxonomy" id="29290"/>
    <lineage>
        <taxon>Bacteria</taxon>
        <taxon>Pseudomonadati</taxon>
        <taxon>Nitrospirota</taxon>
        <taxon>Thermodesulfovibrionia</taxon>
        <taxon>Thermodesulfovibrionales</taxon>
        <taxon>Candidatus Magnetobacteriaceae</taxon>
        <taxon>Candidatus Magnetobacterium</taxon>
    </lineage>
</organism>
<protein>
    <submittedName>
        <fullName evidence="1">Uncharacterized protein</fullName>
    </submittedName>
</protein>